<evidence type="ECO:0000256" key="1">
    <source>
        <dbReference type="ARBA" id="ARBA00004141"/>
    </source>
</evidence>
<dbReference type="Proteomes" id="UP001208689">
    <property type="component" value="Chromosome"/>
</dbReference>
<keyword evidence="5" id="KW-0406">Ion transport</keyword>
<keyword evidence="4 11" id="KW-1133">Transmembrane helix</keyword>
<keyword evidence="6 11" id="KW-0472">Membrane</keyword>
<evidence type="ECO:0000256" key="4">
    <source>
        <dbReference type="ARBA" id="ARBA00022989"/>
    </source>
</evidence>
<sequence length="589" mass="64191">MKQGLQDIKGNGSKDIKDWVLILSLAFLMGIIGGFSAVLLRFLIETITIFFLEIILPIISFYIGSFNIGYMFLPAIGGLLVGIIIHFRAKETKGSGIPYLLGRMALKEAHIKPQTGLYKTIVSSLTIGSGGNAGREGPIALIAASFGSFFGKKLKLKIQDKRLIMTCGLAAGIAGSFNAPLGGALFGLEILYQGVSIIGSIPVFLAAVIGSIVAGTIYGIDPTFNINFTFEAIKPIEYPFLLIFAVLIAFLAFFRFKIYQFIEKSYQNIIIPDFLKPALGGLITGIIIMFFPSFGFYGIGFEGIQMALRNEFTLLLLLLLGSLKILATANTIGSGGSGGIFAPLLYIGCMFGGAYGIFLHLLFPNLISNPLIYCLLGSAALFAASAQAPLNISIMIAEMAHNFVLLPPLLITSVISFLVGRMLFKGASIYTMSLEQDGIILKPDTIYLLENLRVHEVMSSNLITVSPELPILEFAQLSAQHNDLNQFPVMNFGKLEGIVFLDALYTVAHEDWDKISVKEIMSNDIDGISSDSTLQTAIDLMHQKNVRALLVTEKMEYENKTTEIILKGLLTLNDIVRAWEQKKSIGNTK</sequence>
<keyword evidence="2" id="KW-0813">Transport</keyword>
<evidence type="ECO:0000256" key="11">
    <source>
        <dbReference type="SAM" id="Phobius"/>
    </source>
</evidence>
<dbReference type="PANTHER" id="PTHR43427:SF6">
    <property type="entry name" value="CHLORIDE CHANNEL PROTEIN CLC-E"/>
    <property type="match status" value="1"/>
</dbReference>
<dbReference type="EMBL" id="CP104013">
    <property type="protein sequence ID" value="UYP44707.1"/>
    <property type="molecule type" value="Genomic_DNA"/>
</dbReference>
<reference evidence="13" key="1">
    <citation type="submission" date="2022-09" db="EMBL/GenBank/DDBJ databases">
        <title>Actin cytoskeleton and complex cell architecture in an #Asgard archaeon.</title>
        <authorList>
            <person name="Ponce Toledo R.I."/>
            <person name="Schleper C."/>
            <person name="Rodrigues Oliveira T."/>
            <person name="Wollweber F."/>
            <person name="Xu J."/>
            <person name="Rittmann S."/>
            <person name="Klingl A."/>
            <person name="Pilhofer M."/>
        </authorList>
    </citation>
    <scope>NUCLEOTIDE SEQUENCE</scope>
    <source>
        <strain evidence="13">B-35</strain>
    </source>
</reference>
<keyword evidence="3 11" id="KW-0812">Transmembrane</keyword>
<feature type="transmembrane region" description="Helical" evidence="11">
    <location>
        <begin position="240"/>
        <end position="258"/>
    </location>
</feature>
<evidence type="ECO:0000256" key="5">
    <source>
        <dbReference type="ARBA" id="ARBA00023065"/>
    </source>
</evidence>
<feature type="transmembrane region" description="Helical" evidence="11">
    <location>
        <begin position="403"/>
        <end position="424"/>
    </location>
</feature>
<dbReference type="SMART" id="SM00116">
    <property type="entry name" value="CBS"/>
    <property type="match status" value="2"/>
</dbReference>
<feature type="transmembrane region" description="Helical" evidence="11">
    <location>
        <begin position="20"/>
        <end position="40"/>
    </location>
</feature>
<feature type="transmembrane region" description="Helical" evidence="11">
    <location>
        <begin position="278"/>
        <end position="300"/>
    </location>
</feature>
<keyword evidence="10" id="KW-0129">CBS domain</keyword>
<dbReference type="Gene3D" id="3.10.580.10">
    <property type="entry name" value="CBS-domain"/>
    <property type="match status" value="2"/>
</dbReference>
<feature type="transmembrane region" description="Helical" evidence="11">
    <location>
        <begin position="312"/>
        <end position="332"/>
    </location>
</feature>
<feature type="domain" description="CBS" evidence="12">
    <location>
        <begin position="521"/>
        <end position="585"/>
    </location>
</feature>
<evidence type="ECO:0000313" key="13">
    <source>
        <dbReference type="EMBL" id="UYP44707.1"/>
    </source>
</evidence>
<feature type="transmembrane region" description="Helical" evidence="11">
    <location>
        <begin position="47"/>
        <end position="64"/>
    </location>
</feature>
<dbReference type="InterPro" id="IPR001807">
    <property type="entry name" value="ClC"/>
</dbReference>
<keyword evidence="9" id="KW-0407">Ion channel</keyword>
<accession>A0ABY6HQN3</accession>
<keyword evidence="7" id="KW-0869">Chloride channel</keyword>
<evidence type="ECO:0000259" key="12">
    <source>
        <dbReference type="PROSITE" id="PS51371"/>
    </source>
</evidence>
<dbReference type="Gene3D" id="1.10.3080.10">
    <property type="entry name" value="Clc chloride channel"/>
    <property type="match status" value="1"/>
</dbReference>
<evidence type="ECO:0000256" key="9">
    <source>
        <dbReference type="ARBA" id="ARBA00023303"/>
    </source>
</evidence>
<evidence type="ECO:0000256" key="10">
    <source>
        <dbReference type="PROSITE-ProRule" id="PRU00703"/>
    </source>
</evidence>
<evidence type="ECO:0000256" key="6">
    <source>
        <dbReference type="ARBA" id="ARBA00023136"/>
    </source>
</evidence>
<dbReference type="PROSITE" id="PS51371">
    <property type="entry name" value="CBS"/>
    <property type="match status" value="2"/>
</dbReference>
<comment type="subcellular location">
    <subcellularLocation>
        <location evidence="1">Membrane</location>
        <topology evidence="1">Multi-pass membrane protein</topology>
    </subcellularLocation>
</comment>
<keyword evidence="8" id="KW-0868">Chloride</keyword>
<dbReference type="Pfam" id="PF00654">
    <property type="entry name" value="Voltage_CLC"/>
    <property type="match status" value="1"/>
</dbReference>
<dbReference type="PRINTS" id="PR00762">
    <property type="entry name" value="CLCHANNEL"/>
</dbReference>
<feature type="transmembrane region" description="Helical" evidence="11">
    <location>
        <begin position="344"/>
        <end position="363"/>
    </location>
</feature>
<feature type="transmembrane region" description="Helical" evidence="11">
    <location>
        <begin position="163"/>
        <end position="188"/>
    </location>
</feature>
<dbReference type="SUPFAM" id="SSF81340">
    <property type="entry name" value="Clc chloride channel"/>
    <property type="match status" value="1"/>
</dbReference>
<evidence type="ECO:0000256" key="3">
    <source>
        <dbReference type="ARBA" id="ARBA00022692"/>
    </source>
</evidence>
<organism evidence="13 14">
    <name type="scientific">Candidatus Lokiarchaeum ossiferum</name>
    <dbReference type="NCBI Taxonomy" id="2951803"/>
    <lineage>
        <taxon>Archaea</taxon>
        <taxon>Promethearchaeati</taxon>
        <taxon>Promethearchaeota</taxon>
        <taxon>Promethearchaeia</taxon>
        <taxon>Promethearchaeales</taxon>
        <taxon>Promethearchaeaceae</taxon>
        <taxon>Candidatus Lokiarchaeum</taxon>
    </lineage>
</organism>
<protein>
    <submittedName>
        <fullName evidence="13">Voltage-gated ClC-type chloride channel ClcB</fullName>
    </submittedName>
</protein>
<name>A0ABY6HQN3_9ARCH</name>
<feature type="transmembrane region" description="Helical" evidence="11">
    <location>
        <begin position="194"/>
        <end position="220"/>
    </location>
</feature>
<dbReference type="InterPro" id="IPR050368">
    <property type="entry name" value="ClC-type_chloride_channel"/>
</dbReference>
<dbReference type="InterPro" id="IPR000644">
    <property type="entry name" value="CBS_dom"/>
</dbReference>
<feature type="domain" description="CBS" evidence="12">
    <location>
        <begin position="458"/>
        <end position="514"/>
    </location>
</feature>
<dbReference type="InterPro" id="IPR014743">
    <property type="entry name" value="Cl-channel_core"/>
</dbReference>
<dbReference type="SUPFAM" id="SSF54631">
    <property type="entry name" value="CBS-domain pair"/>
    <property type="match status" value="1"/>
</dbReference>
<dbReference type="CDD" id="cd00400">
    <property type="entry name" value="Voltage_gated_ClC"/>
    <property type="match status" value="1"/>
</dbReference>
<evidence type="ECO:0000256" key="2">
    <source>
        <dbReference type="ARBA" id="ARBA00022448"/>
    </source>
</evidence>
<feature type="transmembrane region" description="Helical" evidence="11">
    <location>
        <begin position="70"/>
        <end position="87"/>
    </location>
</feature>
<dbReference type="PANTHER" id="PTHR43427">
    <property type="entry name" value="CHLORIDE CHANNEL PROTEIN CLC-E"/>
    <property type="match status" value="1"/>
</dbReference>
<evidence type="ECO:0000256" key="8">
    <source>
        <dbReference type="ARBA" id="ARBA00023214"/>
    </source>
</evidence>
<keyword evidence="14" id="KW-1185">Reference proteome</keyword>
<evidence type="ECO:0000256" key="7">
    <source>
        <dbReference type="ARBA" id="ARBA00023173"/>
    </source>
</evidence>
<feature type="transmembrane region" description="Helical" evidence="11">
    <location>
        <begin position="370"/>
        <end position="397"/>
    </location>
</feature>
<gene>
    <name evidence="13" type="ORF">NEF87_000992</name>
</gene>
<proteinExistence type="predicted"/>
<evidence type="ECO:0000313" key="14">
    <source>
        <dbReference type="Proteomes" id="UP001208689"/>
    </source>
</evidence>
<dbReference type="InterPro" id="IPR046342">
    <property type="entry name" value="CBS_dom_sf"/>
</dbReference>
<dbReference type="Pfam" id="PF00571">
    <property type="entry name" value="CBS"/>
    <property type="match status" value="2"/>
</dbReference>